<accession>A0A6J6U6Q4</accession>
<dbReference type="EMBL" id="CAFBLE010000013">
    <property type="protein sequence ID" value="CAB4874600.1"/>
    <property type="molecule type" value="Genomic_DNA"/>
</dbReference>
<gene>
    <name evidence="2" type="ORF">UFOPK2289_00243</name>
    <name evidence="3" type="ORF">UFOPK2822_01018</name>
    <name evidence="4" type="ORF">UFOPK3346_01245</name>
    <name evidence="5" type="ORF">UFOPK3670_00952</name>
    <name evidence="6" type="ORF">UFOPK4308_00970</name>
</gene>
<name>A0A6J6U6Q4_9ZZZZ</name>
<dbReference type="EMBL" id="CAEZZC010000013">
    <property type="protein sequence ID" value="CAB4754273.1"/>
    <property type="molecule type" value="Genomic_DNA"/>
</dbReference>
<dbReference type="AlphaFoldDB" id="A0A6J6U6Q4"/>
<evidence type="ECO:0000313" key="2">
    <source>
        <dbReference type="EMBL" id="CAB4657870.1"/>
    </source>
</evidence>
<evidence type="ECO:0000313" key="3">
    <source>
        <dbReference type="EMBL" id="CAB4754273.1"/>
    </source>
</evidence>
<dbReference type="EMBL" id="CAFBMV010000006">
    <property type="protein sequence ID" value="CAB4925680.1"/>
    <property type="molecule type" value="Genomic_DNA"/>
</dbReference>
<evidence type="ECO:0000313" key="6">
    <source>
        <dbReference type="EMBL" id="CAB5060001.1"/>
    </source>
</evidence>
<proteinExistence type="predicted"/>
<dbReference type="EMBL" id="CAFBQL010000006">
    <property type="protein sequence ID" value="CAB5060001.1"/>
    <property type="molecule type" value="Genomic_DNA"/>
</dbReference>
<dbReference type="EMBL" id="CAEZWT010000004">
    <property type="protein sequence ID" value="CAB4657870.1"/>
    <property type="molecule type" value="Genomic_DNA"/>
</dbReference>
<evidence type="ECO:0000313" key="4">
    <source>
        <dbReference type="EMBL" id="CAB4874600.1"/>
    </source>
</evidence>
<evidence type="ECO:0000313" key="5">
    <source>
        <dbReference type="EMBL" id="CAB4925680.1"/>
    </source>
</evidence>
<sequence length="232" mass="22556">MSSKKVITIAITTAALTLGGFGIASASGAKATKTTKVAVTKVIKAPSGMNMMGRDGGFDAELSTVLSGLVTKGTLTQAQVDAIKAALTAAHAANKPPVNADRAAVETLVATTLGIDVTTLETRLAAGDSLATIAGTKTAALITALVAFETQKIDAAVTAGTLTAAQATTLKTNLTAHVTAEVNGVRGMGGPDGKGGPGGKGGHGGGMGGHMGDADGDMGPMMGAPTIPSATS</sequence>
<protein>
    <submittedName>
        <fullName evidence="3">Unannotated protein</fullName>
    </submittedName>
</protein>
<feature type="compositionally biased region" description="Gly residues" evidence="1">
    <location>
        <begin position="186"/>
        <end position="211"/>
    </location>
</feature>
<evidence type="ECO:0000256" key="1">
    <source>
        <dbReference type="SAM" id="MobiDB-lite"/>
    </source>
</evidence>
<feature type="region of interest" description="Disordered" evidence="1">
    <location>
        <begin position="183"/>
        <end position="232"/>
    </location>
</feature>
<reference evidence="3" key="1">
    <citation type="submission" date="2020-05" db="EMBL/GenBank/DDBJ databases">
        <authorList>
            <person name="Chiriac C."/>
            <person name="Salcher M."/>
            <person name="Ghai R."/>
            <person name="Kavagutti S V."/>
        </authorList>
    </citation>
    <scope>NUCLEOTIDE SEQUENCE</scope>
</reference>
<organism evidence="3">
    <name type="scientific">freshwater metagenome</name>
    <dbReference type="NCBI Taxonomy" id="449393"/>
    <lineage>
        <taxon>unclassified sequences</taxon>
        <taxon>metagenomes</taxon>
        <taxon>ecological metagenomes</taxon>
    </lineage>
</organism>